<evidence type="ECO:0000256" key="2">
    <source>
        <dbReference type="ARBA" id="ARBA00022448"/>
    </source>
</evidence>
<dbReference type="AlphaFoldDB" id="A0A8H4BN60"/>
<feature type="transmembrane region" description="Helical" evidence="8">
    <location>
        <begin position="404"/>
        <end position="431"/>
    </location>
</feature>
<feature type="transmembrane region" description="Helical" evidence="8">
    <location>
        <begin position="451"/>
        <end position="484"/>
    </location>
</feature>
<evidence type="ECO:0000256" key="6">
    <source>
        <dbReference type="ARBA" id="ARBA00023136"/>
    </source>
</evidence>
<dbReference type="PANTHER" id="PTHR21444:SF15">
    <property type="entry name" value="RECEPTOR FOR RETINOL UPTAKE STRA6"/>
    <property type="match status" value="1"/>
</dbReference>
<evidence type="ECO:0000256" key="8">
    <source>
        <dbReference type="SAM" id="Phobius"/>
    </source>
</evidence>
<dbReference type="Proteomes" id="UP000469890">
    <property type="component" value="Unassembled WGS sequence"/>
</dbReference>
<dbReference type="GO" id="GO:0005886">
    <property type="term" value="C:plasma membrane"/>
    <property type="evidence" value="ECO:0007669"/>
    <property type="project" value="UniProtKB-SubCell"/>
</dbReference>
<evidence type="ECO:0000256" key="4">
    <source>
        <dbReference type="ARBA" id="ARBA00022692"/>
    </source>
</evidence>
<dbReference type="Pfam" id="PF14752">
    <property type="entry name" value="RBP_receptor"/>
    <property type="match status" value="1"/>
</dbReference>
<keyword evidence="3" id="KW-1003">Cell membrane</keyword>
<keyword evidence="4 8" id="KW-0812">Transmembrane</keyword>
<keyword evidence="6 8" id="KW-0472">Membrane</keyword>
<feature type="transmembrane region" description="Helical" evidence="8">
    <location>
        <begin position="496"/>
        <end position="515"/>
    </location>
</feature>
<evidence type="ECO:0000313" key="10">
    <source>
        <dbReference type="Proteomes" id="UP000469890"/>
    </source>
</evidence>
<keyword evidence="7 9" id="KW-0675">Receptor</keyword>
<keyword evidence="5 8" id="KW-1133">Transmembrane helix</keyword>
<accession>A0A8H4BN60</accession>
<feature type="transmembrane region" description="Helical" evidence="8">
    <location>
        <begin position="275"/>
        <end position="298"/>
    </location>
</feature>
<gene>
    <name evidence="9" type="ORF">FB192DRAFT_1420674</name>
</gene>
<evidence type="ECO:0000256" key="3">
    <source>
        <dbReference type="ARBA" id="ARBA00022475"/>
    </source>
</evidence>
<reference evidence="9 10" key="1">
    <citation type="submission" date="2019-09" db="EMBL/GenBank/DDBJ databases">
        <authorList>
            <consortium name="DOE Joint Genome Institute"/>
            <person name="Mondo S.J."/>
            <person name="Navarro-Mendoza M.I."/>
            <person name="Perez-Arques C."/>
            <person name="Panchal S."/>
            <person name="Nicolas F.E."/>
            <person name="Ganguly P."/>
            <person name="Pangilinan J."/>
            <person name="Grigoriev I."/>
            <person name="Heitman J."/>
            <person name="Sanya K."/>
            <person name="Garre V."/>
        </authorList>
    </citation>
    <scope>NUCLEOTIDE SEQUENCE [LARGE SCALE GENOMIC DNA]</scope>
    <source>
        <strain evidence="9 10">MU402</strain>
    </source>
</reference>
<name>A0A8H4BN60_MUCCL</name>
<proteinExistence type="predicted"/>
<dbReference type="GO" id="GO:0038023">
    <property type="term" value="F:signaling receptor activity"/>
    <property type="evidence" value="ECO:0007669"/>
    <property type="project" value="InterPro"/>
</dbReference>
<keyword evidence="2" id="KW-0813">Transport</keyword>
<protein>
    <submittedName>
        <fullName evidence="9">Retinol binding protein receptor-domain-containing protein</fullName>
    </submittedName>
</protein>
<evidence type="ECO:0000256" key="5">
    <source>
        <dbReference type="ARBA" id="ARBA00022989"/>
    </source>
</evidence>
<sequence>MFQDGICQQINQINGSGWRTQEDDDWIYYPQQFVNVSLTAAKVSVALVGGCCAPNRYKPTGFLFQDDGKSYSTTGHKMVAIADRPLVQNLTVTGWYMKKFVDDHAMNLTLIPSVHHPDKQSILFEIAAFDRAMMVNYQFFDYQNKHIGNYSSGVLRNVKTVPDITLPRYTRSISSFTVPGLIPCAFRTYMLVSIPIRFLCRTPSHKVLMCIVIMLGSYISNQAWNLINSQSSIFHEWLPRAAKMVGAWSTCTLFGLRFSLDLPSYVITYARSIPFLTINLLAAVPTFIAYCVVLMFFVTRYVTFQPCTVCCFEFLEVQDIEEKYVKVLMTAKRSSKKKTTPIQSTSIVGLLWLIFNEKLWQRLDWKLIMRRMCTRKFIKTCIRKLFGLHEHVRIPFAIKTSLTLLLYCLGQLIPLLITQMIGVGGVVPVHICSWTPYLSQFQYHPDPMSFAIKTFMLMQIAVYIATLGAGGEISLIGTLITAAIQLDRVRDVVFRHVGYGVYFASFFIAFIVQMIQRRITNLVFVENRTRFSIQHRAPFLHYWYFMMLTSMTRALTSYILRTLKLILRYPLFSIRVDRNAETWSVRRGDGGFTAYCGMLLAEHEYNNPVILVFVECLLDSVDTFTTNRLLGRNVELKLCRSHLKKHRTRTEKDIETLTASSEANVDAKKSTVSSKRALTRWFLLYTLIRNPMVSLHRV</sequence>
<comment type="caution">
    <text evidence="9">The sequence shown here is derived from an EMBL/GenBank/DDBJ whole genome shotgun (WGS) entry which is preliminary data.</text>
</comment>
<dbReference type="EMBL" id="JAAECE010000002">
    <property type="protein sequence ID" value="KAF1805452.1"/>
    <property type="molecule type" value="Genomic_DNA"/>
</dbReference>
<organism evidence="9 10">
    <name type="scientific">Mucor circinelloides f. lusitanicus</name>
    <name type="common">Mucor racemosus var. lusitanicus</name>
    <dbReference type="NCBI Taxonomy" id="29924"/>
    <lineage>
        <taxon>Eukaryota</taxon>
        <taxon>Fungi</taxon>
        <taxon>Fungi incertae sedis</taxon>
        <taxon>Mucoromycota</taxon>
        <taxon>Mucoromycotina</taxon>
        <taxon>Mucoromycetes</taxon>
        <taxon>Mucorales</taxon>
        <taxon>Mucorineae</taxon>
        <taxon>Mucoraceae</taxon>
        <taxon>Mucor</taxon>
    </lineage>
</organism>
<comment type="subcellular location">
    <subcellularLocation>
        <location evidence="1">Cell membrane</location>
        <topology evidence="1">Multi-pass membrane protein</topology>
    </subcellularLocation>
</comment>
<evidence type="ECO:0000256" key="1">
    <source>
        <dbReference type="ARBA" id="ARBA00004651"/>
    </source>
</evidence>
<evidence type="ECO:0000313" key="9">
    <source>
        <dbReference type="EMBL" id="KAF1805452.1"/>
    </source>
</evidence>
<dbReference type="InterPro" id="IPR026612">
    <property type="entry name" value="STRA6-like"/>
</dbReference>
<dbReference type="PANTHER" id="PTHR21444">
    <property type="entry name" value="COILED-COIL DOMAIN-CONTAINING PROTEIN 180"/>
    <property type="match status" value="1"/>
</dbReference>
<evidence type="ECO:0000256" key="7">
    <source>
        <dbReference type="ARBA" id="ARBA00023170"/>
    </source>
</evidence>